<feature type="region of interest" description="Disordered" evidence="2">
    <location>
        <begin position="79"/>
        <end position="108"/>
    </location>
</feature>
<evidence type="ECO:0000313" key="5">
    <source>
        <dbReference type="Proteomes" id="UP001648503"/>
    </source>
</evidence>
<evidence type="ECO:0000313" key="4">
    <source>
        <dbReference type="EMBL" id="KAH6592608.1"/>
    </source>
</evidence>
<keyword evidence="3" id="KW-0732">Signal</keyword>
<gene>
    <name evidence="4" type="ORF">BASA50_007984</name>
</gene>
<feature type="coiled-coil region" evidence="1">
    <location>
        <begin position="291"/>
        <end position="325"/>
    </location>
</feature>
<proteinExistence type="predicted"/>
<evidence type="ECO:0000256" key="3">
    <source>
        <dbReference type="SAM" id="SignalP"/>
    </source>
</evidence>
<feature type="compositionally biased region" description="Low complexity" evidence="2">
    <location>
        <begin position="157"/>
        <end position="172"/>
    </location>
</feature>
<feature type="signal peptide" evidence="3">
    <location>
        <begin position="1"/>
        <end position="18"/>
    </location>
</feature>
<feature type="chain" id="PRO_5046419117" evidence="3">
    <location>
        <begin position="19"/>
        <end position="411"/>
    </location>
</feature>
<dbReference type="Proteomes" id="UP001648503">
    <property type="component" value="Unassembled WGS sequence"/>
</dbReference>
<keyword evidence="1" id="KW-0175">Coiled coil</keyword>
<dbReference type="EMBL" id="JAFCIX010000377">
    <property type="protein sequence ID" value="KAH6592608.1"/>
    <property type="molecule type" value="Genomic_DNA"/>
</dbReference>
<evidence type="ECO:0000256" key="2">
    <source>
        <dbReference type="SAM" id="MobiDB-lite"/>
    </source>
</evidence>
<reference evidence="4 5" key="1">
    <citation type="submission" date="2021-02" db="EMBL/GenBank/DDBJ databases">
        <title>Variation within the Batrachochytrium salamandrivorans European outbreak.</title>
        <authorList>
            <person name="Kelly M."/>
            <person name="Pasmans F."/>
            <person name="Shea T.P."/>
            <person name="Munoz J.F."/>
            <person name="Carranza S."/>
            <person name="Cuomo C.A."/>
            <person name="Martel A."/>
        </authorList>
    </citation>
    <scope>NUCLEOTIDE SEQUENCE [LARGE SCALE GENOMIC DNA]</scope>
    <source>
        <strain evidence="4 5">AMFP18/2</strain>
    </source>
</reference>
<feature type="region of interest" description="Disordered" evidence="2">
    <location>
        <begin position="153"/>
        <end position="190"/>
    </location>
</feature>
<keyword evidence="5" id="KW-1185">Reference proteome</keyword>
<evidence type="ECO:0000256" key="1">
    <source>
        <dbReference type="SAM" id="Coils"/>
    </source>
</evidence>
<comment type="caution">
    <text evidence="4">The sequence shown here is derived from an EMBL/GenBank/DDBJ whole genome shotgun (WGS) entry which is preliminary data.</text>
</comment>
<feature type="compositionally biased region" description="Polar residues" evidence="2">
    <location>
        <begin position="173"/>
        <end position="189"/>
    </location>
</feature>
<name>A0ABQ8F5H7_9FUNG</name>
<sequence length="411" mass="46469">MKLISFAMVSLLAITVSAQPPHNPDTDAMDQSQNDAIQNMEQSQDISIQDVQGLLEAFFQNLQQLPDADTQNAHQSLGATSQDTHQNQGISSQSTQHSLGATSQDTHQNQDADVQMLEQLLDSITQNMHQPQGISAQDIFSQEIQKFLDSDAQGMHQNQGNSGQNLQQPQQSDIQMSDQPLGNSGQNMHQPLANAGLNIKIYQQKEVQFKINRLTKTCHSRKHDLSQTNGHVNVEKERGTEVRDTIDKIVGKLRETGLSSDKKLRLEKIIYDLRILFDEFADRHMKQIQHYINAMARSNDANAELELLKKNRKLMTEHNSNHEAQVELSPNFFYNVDILKIQYAKILKDIEDSLVEQKTIDNAMRVSDDDALKVQSAQIAYKIQVLKSHSRVARGILWEHRFQTVEIGGTD</sequence>
<protein>
    <submittedName>
        <fullName evidence="4">Uncharacterized protein</fullName>
    </submittedName>
</protein>
<accession>A0ABQ8F5H7</accession>
<organism evidence="4 5">
    <name type="scientific">Batrachochytrium salamandrivorans</name>
    <dbReference type="NCBI Taxonomy" id="1357716"/>
    <lineage>
        <taxon>Eukaryota</taxon>
        <taxon>Fungi</taxon>
        <taxon>Fungi incertae sedis</taxon>
        <taxon>Chytridiomycota</taxon>
        <taxon>Chytridiomycota incertae sedis</taxon>
        <taxon>Chytridiomycetes</taxon>
        <taxon>Rhizophydiales</taxon>
        <taxon>Rhizophydiales incertae sedis</taxon>
        <taxon>Batrachochytrium</taxon>
    </lineage>
</organism>